<dbReference type="Proteomes" id="UP001642484">
    <property type="component" value="Unassembled WGS sequence"/>
</dbReference>
<dbReference type="SUPFAM" id="SSF48403">
    <property type="entry name" value="Ankyrin repeat"/>
    <property type="match status" value="1"/>
</dbReference>
<evidence type="ECO:0000313" key="5">
    <source>
        <dbReference type="EMBL" id="CAK9021449.1"/>
    </source>
</evidence>
<dbReference type="Pfam" id="PF12796">
    <property type="entry name" value="Ank_2"/>
    <property type="match status" value="1"/>
</dbReference>
<keyword evidence="6" id="KW-1185">Reference proteome</keyword>
<gene>
    <name evidence="4" type="ORF">CCMP2556_LOCUS14432</name>
    <name evidence="5" type="ORF">CCMP2556_LOCUS14449</name>
</gene>
<accession>A0ABP0K3N2</accession>
<dbReference type="PROSITE" id="PS50088">
    <property type="entry name" value="ANK_REPEAT"/>
    <property type="match status" value="1"/>
</dbReference>
<name>A0ABP0K3N2_9DINO</name>
<dbReference type="InterPro" id="IPR036770">
    <property type="entry name" value="Ankyrin_rpt-contain_sf"/>
</dbReference>
<keyword evidence="1" id="KW-0677">Repeat</keyword>
<dbReference type="EMBL" id="CAXAMN010007391">
    <property type="protein sequence ID" value="CAK9021391.1"/>
    <property type="molecule type" value="Genomic_DNA"/>
</dbReference>
<sequence>MKSVLKRYPETLLIVEEDGHAPAPRRRPVRTAQRPSIGLGRYSEIKRLLDSGADPNARLKYKLGPKEFQGSPLTLAVKLDKPNVVRLLFASRADPESTYSMTAGRSQIHWHGPAVCGTVARGNLSMMRLLVELEANLNGRLVSFNGEPNVTLLYDASYFGHAHLVRYLLQQKGNPDIPVKFQDDMSITKTPLHISASLGHAEVVRVLLAAKAQVSHSAVHGGGPPELKDAVDGCHVEVREQGGGRRFGVEMPAWCGLHL</sequence>
<reference evidence="4 6" key="1">
    <citation type="submission" date="2024-02" db="EMBL/GenBank/DDBJ databases">
        <authorList>
            <person name="Chen Y."/>
            <person name="Shah S."/>
            <person name="Dougan E. K."/>
            <person name="Thang M."/>
            <person name="Chan C."/>
        </authorList>
    </citation>
    <scope>NUCLEOTIDE SEQUENCE [LARGE SCALE GENOMIC DNA]</scope>
</reference>
<organism evidence="4 6">
    <name type="scientific">Durusdinium trenchii</name>
    <dbReference type="NCBI Taxonomy" id="1381693"/>
    <lineage>
        <taxon>Eukaryota</taxon>
        <taxon>Sar</taxon>
        <taxon>Alveolata</taxon>
        <taxon>Dinophyceae</taxon>
        <taxon>Suessiales</taxon>
        <taxon>Symbiodiniaceae</taxon>
        <taxon>Durusdinium</taxon>
    </lineage>
</organism>
<dbReference type="PROSITE" id="PS50297">
    <property type="entry name" value="ANK_REP_REGION"/>
    <property type="match status" value="1"/>
</dbReference>
<dbReference type="InterPro" id="IPR051165">
    <property type="entry name" value="Multifunctional_ANK_Repeat"/>
</dbReference>
<evidence type="ECO:0000313" key="4">
    <source>
        <dbReference type="EMBL" id="CAK9021391.1"/>
    </source>
</evidence>
<protein>
    <submittedName>
        <fullName evidence="4">Uncharacterized protein</fullName>
    </submittedName>
</protein>
<proteinExistence type="predicted"/>
<dbReference type="InterPro" id="IPR002110">
    <property type="entry name" value="Ankyrin_rpt"/>
</dbReference>
<feature type="repeat" description="ANK" evidence="3">
    <location>
        <begin position="187"/>
        <end position="219"/>
    </location>
</feature>
<evidence type="ECO:0000256" key="3">
    <source>
        <dbReference type="PROSITE-ProRule" id="PRU00023"/>
    </source>
</evidence>
<evidence type="ECO:0000313" key="6">
    <source>
        <dbReference type="Proteomes" id="UP001642484"/>
    </source>
</evidence>
<keyword evidence="2 3" id="KW-0040">ANK repeat</keyword>
<dbReference type="PANTHER" id="PTHR24123">
    <property type="entry name" value="ANKYRIN REPEAT-CONTAINING"/>
    <property type="match status" value="1"/>
</dbReference>
<evidence type="ECO:0000256" key="2">
    <source>
        <dbReference type="ARBA" id="ARBA00023043"/>
    </source>
</evidence>
<dbReference type="EMBL" id="CAXAMN010007413">
    <property type="protein sequence ID" value="CAK9021449.1"/>
    <property type="molecule type" value="Genomic_DNA"/>
</dbReference>
<comment type="caution">
    <text evidence="4">The sequence shown here is derived from an EMBL/GenBank/DDBJ whole genome shotgun (WGS) entry which is preliminary data.</text>
</comment>
<evidence type="ECO:0000256" key="1">
    <source>
        <dbReference type="ARBA" id="ARBA00022737"/>
    </source>
</evidence>
<dbReference type="SMART" id="SM00248">
    <property type="entry name" value="ANK"/>
    <property type="match status" value="4"/>
</dbReference>
<dbReference type="PANTHER" id="PTHR24123:SF33">
    <property type="entry name" value="PROTEIN HOS4"/>
    <property type="match status" value="1"/>
</dbReference>
<dbReference type="Gene3D" id="1.25.40.20">
    <property type="entry name" value="Ankyrin repeat-containing domain"/>
    <property type="match status" value="1"/>
</dbReference>